<evidence type="ECO:0000313" key="1">
    <source>
        <dbReference type="EMBL" id="MBP0725449.1"/>
    </source>
</evidence>
<proteinExistence type="predicted"/>
<dbReference type="GO" id="GO:0045892">
    <property type="term" value="P:negative regulation of DNA-templated transcription"/>
    <property type="evidence" value="ECO:0007669"/>
    <property type="project" value="UniProtKB-ARBA"/>
</dbReference>
<dbReference type="GO" id="GO:0046872">
    <property type="term" value="F:metal ion binding"/>
    <property type="evidence" value="ECO:0007669"/>
    <property type="project" value="InterPro"/>
</dbReference>
<dbReference type="AlphaFoldDB" id="A0A940SJZ5"/>
<dbReference type="Gene3D" id="1.20.58.1000">
    <property type="entry name" value="Metal-sensitive repressor, helix protomer"/>
    <property type="match status" value="1"/>
</dbReference>
<dbReference type="InterPro" id="IPR038390">
    <property type="entry name" value="Metal_Tscrpt_repr_sf"/>
</dbReference>
<comment type="caution">
    <text evidence="1">The sequence shown here is derived from an EMBL/GenBank/DDBJ whole genome shotgun (WGS) entry which is preliminary data.</text>
</comment>
<gene>
    <name evidence="1" type="ORF">J5Y03_09635</name>
</gene>
<dbReference type="PANTHER" id="PTHR33677">
    <property type="entry name" value="TRANSCRIPTIONAL REPRESSOR FRMR-RELATED"/>
    <property type="match status" value="1"/>
</dbReference>
<dbReference type="Pfam" id="PF02583">
    <property type="entry name" value="Trns_repr_metal"/>
    <property type="match status" value="1"/>
</dbReference>
<dbReference type="PANTHER" id="PTHR33677:SF3">
    <property type="entry name" value="COPPER-SENSING TRANSCRIPTIONAL REPRESSOR RICR"/>
    <property type="match status" value="1"/>
</dbReference>
<evidence type="ECO:0000313" key="2">
    <source>
        <dbReference type="Proteomes" id="UP000682134"/>
    </source>
</evidence>
<dbReference type="GO" id="GO:0003677">
    <property type="term" value="F:DNA binding"/>
    <property type="evidence" value="ECO:0007669"/>
    <property type="project" value="InterPro"/>
</dbReference>
<keyword evidence="2" id="KW-1185">Reference proteome</keyword>
<reference evidence="1" key="1">
    <citation type="submission" date="2021-04" db="EMBL/GenBank/DDBJ databases">
        <title>Genome seq and assembly of Bacillus sp.</title>
        <authorList>
            <person name="Chhetri G."/>
        </authorList>
    </citation>
    <scope>NUCLEOTIDE SEQUENCE</scope>
    <source>
        <strain evidence="1">RG28</strain>
    </source>
</reference>
<dbReference type="Proteomes" id="UP000682134">
    <property type="component" value="Unassembled WGS sequence"/>
</dbReference>
<name>A0A940SJZ5_9BACI</name>
<dbReference type="EMBL" id="JAGIYQ010000005">
    <property type="protein sequence ID" value="MBP0725449.1"/>
    <property type="molecule type" value="Genomic_DNA"/>
</dbReference>
<dbReference type="InterPro" id="IPR003735">
    <property type="entry name" value="Metal_Tscrpt_repr"/>
</dbReference>
<sequence length="99" mass="11440">MENCHDEKMVPRSEEEIQDLVKRLRKVEGQVRGIQKMVEEDRYCIDILTQILAVEAALKRVGFSLLERHANHCMIKAVDSGNGEESVKELMDVVKRFVK</sequence>
<accession>A0A940SJZ5</accession>
<organism evidence="1 2">
    <name type="scientific">Gottfriedia endophytica</name>
    <dbReference type="NCBI Taxonomy" id="2820819"/>
    <lineage>
        <taxon>Bacteria</taxon>
        <taxon>Bacillati</taxon>
        <taxon>Bacillota</taxon>
        <taxon>Bacilli</taxon>
        <taxon>Bacillales</taxon>
        <taxon>Bacillaceae</taxon>
        <taxon>Gottfriedia</taxon>
    </lineage>
</organism>
<dbReference type="RefSeq" id="WP_209405013.1">
    <property type="nucleotide sequence ID" value="NZ_JAGIYQ010000005.1"/>
</dbReference>
<protein>
    <submittedName>
        <fullName evidence="1">Metal-sensing transcriptional repressor</fullName>
    </submittedName>
</protein>